<dbReference type="InterPro" id="IPR018113">
    <property type="entry name" value="PTrfase_EIIB_Cys"/>
</dbReference>
<dbReference type="OrthoDB" id="400707at2"/>
<dbReference type="PATRIC" id="fig|362837.3.peg.825"/>
<feature type="domain" description="PTS EIIA type-1" evidence="13">
    <location>
        <begin position="21"/>
        <end position="125"/>
    </location>
</feature>
<feature type="transmembrane region" description="Helical" evidence="12">
    <location>
        <begin position="590"/>
        <end position="609"/>
    </location>
</feature>
<dbReference type="InterPro" id="IPR013013">
    <property type="entry name" value="PTS_EIIC_1"/>
</dbReference>
<dbReference type="GO" id="GO:0008982">
    <property type="term" value="F:protein-N(PI)-phosphohistidine-sugar phosphotransferase activity"/>
    <property type="evidence" value="ECO:0007669"/>
    <property type="project" value="InterPro"/>
</dbReference>
<evidence type="ECO:0000256" key="6">
    <source>
        <dbReference type="ARBA" id="ARBA00022683"/>
    </source>
</evidence>
<evidence type="ECO:0000313" key="16">
    <source>
        <dbReference type="EMBL" id="ALD66715.1"/>
    </source>
</evidence>
<feature type="domain" description="PTS EIIC type-1" evidence="15">
    <location>
        <begin position="274"/>
        <end position="679"/>
    </location>
</feature>
<evidence type="ECO:0000256" key="3">
    <source>
        <dbReference type="ARBA" id="ARBA00022475"/>
    </source>
</evidence>
<dbReference type="PROSITE" id="PS01035">
    <property type="entry name" value="PTS_EIIB_TYPE_1_CYS"/>
    <property type="match status" value="1"/>
</dbReference>
<dbReference type="RefSeq" id="WP_053946466.1">
    <property type="nucleotide sequence ID" value="NZ_CP012622.1"/>
</dbReference>
<keyword evidence="8" id="KW-0418">Kinase</keyword>
<keyword evidence="3" id="KW-1003">Cell membrane</keyword>
<evidence type="ECO:0000256" key="1">
    <source>
        <dbReference type="ARBA" id="ARBA00004651"/>
    </source>
</evidence>
<dbReference type="Gene3D" id="2.70.70.10">
    <property type="entry name" value="Glucose Permease (Domain IIA)"/>
    <property type="match status" value="1"/>
</dbReference>
<evidence type="ECO:0000256" key="10">
    <source>
        <dbReference type="ARBA" id="ARBA00023136"/>
    </source>
</evidence>
<dbReference type="InterPro" id="IPR003352">
    <property type="entry name" value="PTS_EIIC"/>
</dbReference>
<dbReference type="GO" id="GO:0005886">
    <property type="term" value="C:plasma membrane"/>
    <property type="evidence" value="ECO:0007669"/>
    <property type="project" value="UniProtKB-SubCell"/>
</dbReference>
<dbReference type="PROSITE" id="PS51093">
    <property type="entry name" value="PTS_EIIA_TYPE_1"/>
    <property type="match status" value="1"/>
</dbReference>
<feature type="transmembrane region" description="Helical" evidence="12">
    <location>
        <begin position="358"/>
        <end position="377"/>
    </location>
</feature>
<comment type="subcellular location">
    <subcellularLocation>
        <location evidence="1">Cell membrane</location>
        <topology evidence="1">Multi-pass membrane protein</topology>
    </subcellularLocation>
</comment>
<evidence type="ECO:0000256" key="7">
    <source>
        <dbReference type="ARBA" id="ARBA00022692"/>
    </source>
</evidence>
<evidence type="ECO:0000259" key="14">
    <source>
        <dbReference type="PROSITE" id="PS51098"/>
    </source>
</evidence>
<dbReference type="KEGG" id="scj:SCANT_v1c08090"/>
<dbReference type="PROSITE" id="PS51098">
    <property type="entry name" value="PTS_EIIB_TYPE_1"/>
    <property type="match status" value="1"/>
</dbReference>
<evidence type="ECO:0000256" key="9">
    <source>
        <dbReference type="ARBA" id="ARBA00022989"/>
    </source>
</evidence>
<feature type="transmembrane region" description="Helical" evidence="12">
    <location>
        <begin position="271"/>
        <end position="300"/>
    </location>
</feature>
<dbReference type="AlphaFoldDB" id="A0A0M4KD08"/>
<proteinExistence type="predicted"/>
<dbReference type="GO" id="GO:0090589">
    <property type="term" value="F:protein-phosphocysteine-trehalose phosphotransferase system transporter activity"/>
    <property type="evidence" value="ECO:0007669"/>
    <property type="project" value="TreeGrafter"/>
</dbReference>
<gene>
    <name evidence="16" type="ORF">SCANT_v1c08090</name>
</gene>
<evidence type="ECO:0000256" key="2">
    <source>
        <dbReference type="ARBA" id="ARBA00022448"/>
    </source>
</evidence>
<dbReference type="InterPro" id="IPR001996">
    <property type="entry name" value="PTS_IIB_1"/>
</dbReference>
<keyword evidence="17" id="KW-1185">Reference proteome</keyword>
<dbReference type="SUPFAM" id="SSF51261">
    <property type="entry name" value="Duplicated hybrid motif"/>
    <property type="match status" value="1"/>
</dbReference>
<reference evidence="16 17" key="1">
    <citation type="journal article" date="2015" name="Genome Announc.">
        <title>Complete Genome Sequence of Spiroplasma cantharicola CC-1T (DSM 21588), a Bacterium Isolated from Soldier Beetle (Cantharis carolinus).</title>
        <authorList>
            <person name="Lo W.S."/>
            <person name="Liu P.Y."/>
            <person name="Kuo C.H."/>
        </authorList>
    </citation>
    <scope>NUCLEOTIDE SEQUENCE [LARGE SCALE GENOMIC DNA]</scope>
    <source>
        <strain evidence="16 17">CC-1</strain>
    </source>
</reference>
<name>A0A0M4KD08_9MOLU</name>
<dbReference type="InterPro" id="IPR001127">
    <property type="entry name" value="PTS_EIIA_1_perm"/>
</dbReference>
<evidence type="ECO:0000256" key="12">
    <source>
        <dbReference type="SAM" id="Phobius"/>
    </source>
</evidence>
<keyword evidence="5" id="KW-0808">Transferase</keyword>
<dbReference type="Gene3D" id="3.30.1360.60">
    <property type="entry name" value="Glucose permease domain IIB"/>
    <property type="match status" value="1"/>
</dbReference>
<feature type="active site" description="Phosphocysteine intermediate; for EIIB activity" evidence="11">
    <location>
        <position position="195"/>
    </location>
</feature>
<evidence type="ECO:0000256" key="11">
    <source>
        <dbReference type="PROSITE-ProRule" id="PRU00421"/>
    </source>
</evidence>
<evidence type="ECO:0000256" key="4">
    <source>
        <dbReference type="ARBA" id="ARBA00022597"/>
    </source>
</evidence>
<dbReference type="PANTHER" id="PTHR30175">
    <property type="entry name" value="PHOSPHOTRANSFERASE SYSTEM TRANSPORT PROTEIN"/>
    <property type="match status" value="1"/>
</dbReference>
<dbReference type="Pfam" id="PF02378">
    <property type="entry name" value="PTS_EIIC"/>
    <property type="match status" value="1"/>
</dbReference>
<feature type="transmembrane region" description="Helical" evidence="12">
    <location>
        <begin position="455"/>
        <end position="486"/>
    </location>
</feature>
<dbReference type="PROSITE" id="PS51103">
    <property type="entry name" value="PTS_EIIC_TYPE_1"/>
    <property type="match status" value="1"/>
</dbReference>
<dbReference type="Pfam" id="PF00358">
    <property type="entry name" value="PTS_EIIA_1"/>
    <property type="match status" value="1"/>
</dbReference>
<dbReference type="SUPFAM" id="SSF55604">
    <property type="entry name" value="Glucose permease domain IIB"/>
    <property type="match status" value="1"/>
</dbReference>
<dbReference type="PANTHER" id="PTHR30175:SF1">
    <property type="entry name" value="PTS SYSTEM ARBUTIN-, CELLOBIOSE-, AND SALICIN-SPECIFIC EIIBC COMPONENT-RELATED"/>
    <property type="match status" value="1"/>
</dbReference>
<evidence type="ECO:0000256" key="8">
    <source>
        <dbReference type="ARBA" id="ARBA00022777"/>
    </source>
</evidence>
<accession>A0A0M4KD08</accession>
<feature type="transmembrane region" description="Helical" evidence="12">
    <location>
        <begin position="498"/>
        <end position="520"/>
    </location>
</feature>
<evidence type="ECO:0000259" key="15">
    <source>
        <dbReference type="PROSITE" id="PS51103"/>
    </source>
</evidence>
<dbReference type="GO" id="GO:0016301">
    <property type="term" value="F:kinase activity"/>
    <property type="evidence" value="ECO:0007669"/>
    <property type="project" value="UniProtKB-KW"/>
</dbReference>
<feature type="transmembrane region" description="Helical" evidence="12">
    <location>
        <begin position="532"/>
        <end position="553"/>
    </location>
</feature>
<dbReference type="Proteomes" id="UP000063919">
    <property type="component" value="Chromosome"/>
</dbReference>
<feature type="transmembrane region" description="Helical" evidence="12">
    <location>
        <begin position="320"/>
        <end position="346"/>
    </location>
</feature>
<dbReference type="InterPro" id="IPR011055">
    <property type="entry name" value="Dup_hybrid_motif"/>
</dbReference>
<keyword evidence="10 12" id="KW-0472">Membrane</keyword>
<dbReference type="InterPro" id="IPR036878">
    <property type="entry name" value="Glu_permease_IIB"/>
</dbReference>
<keyword evidence="4" id="KW-0762">Sugar transport</keyword>
<evidence type="ECO:0000259" key="13">
    <source>
        <dbReference type="PROSITE" id="PS51093"/>
    </source>
</evidence>
<dbReference type="GO" id="GO:0009401">
    <property type="term" value="P:phosphoenolpyruvate-dependent sugar phosphotransferase system"/>
    <property type="evidence" value="ECO:0007669"/>
    <property type="project" value="UniProtKB-KW"/>
</dbReference>
<feature type="domain" description="PTS EIIB type-1" evidence="14">
    <location>
        <begin position="173"/>
        <end position="255"/>
    </location>
</feature>
<keyword evidence="6" id="KW-0598">Phosphotransferase system</keyword>
<sequence>MSIKLYAPVDCEVKRVEKCSDEAFANKMLGDGILIIPKNNIFFSPFFNAKVKMIFNTKHAYKFEVEGFNVLLHCGLESVNLNGKYFETDLKINQEVDLKTKLFSVEIIELEKLNILTETPIVFEDPKIKIPYFEERIYKKGELICEINLEDEKKLDNESIDPYTFFETDSKYIAVGRKINEFIGGKENYTNFYNCATRLRFKIKNKDKVDLKKIKEQEIVKSVIWSSDELQIIIGPDVYKLKNAIGEINDSGDVSFALKEKVKSNKPKVSLFFGTIMAIILRILPFLVGLSLLQAAIAMFQQLGWMPDITTDPTKETGDTIYLLNAPVIWAMIFIMARTSIVMLGIMIAWSTSDYFKLRPVIGIGIGAILCSPYLFVSGGPNGMGEHIVIFELWDQPLDPKNPVTLFLKQLSEVRLNGMNTKPLVILPTILLAKKMDDKIGEWMPPSLELIGRPFLIFITTLPIAFLIFSPIWNVIEALMAIFVFYFKNIPFGLGIGFYVAFWQIAIIFGIHSILAMVQFLDHIINGGQTEIGVAGGISLFAQFGALVAVIIVTKNIKLRNQSIGLITAAVIGVTEPILYQVNLPKRRPLYSGIIGAFVFGTLSGLLGITTRAKTGWGFLELIGYYSDPILGGTSDISPLANGLMYTFCCLGSFLLSGVICVFWFKERKSEKKLVKEVTNNLVKLVKLQDGQSSLEFKTEVYKINKMLNSMNEKMIKEYEIKIQNLVLVRTKIQMLNSKLEKAKERILLKGKKLMNENKIEKANKLISKYKILIEKYDVSDFEKKLLLIEKEIDFKTLDLLISNNLNEVSEVLNKYKQKIGENKIEQVKNNYNNALNALRINYELDVQNDNILNFEKEFKMLRG</sequence>
<dbReference type="Pfam" id="PF00367">
    <property type="entry name" value="PTS_EIIB"/>
    <property type="match status" value="1"/>
</dbReference>
<dbReference type="GO" id="GO:0015771">
    <property type="term" value="P:trehalose transport"/>
    <property type="evidence" value="ECO:0007669"/>
    <property type="project" value="TreeGrafter"/>
</dbReference>
<dbReference type="InterPro" id="IPR050558">
    <property type="entry name" value="PTS_Sugar-Specific_Components"/>
</dbReference>
<feature type="transmembrane region" description="Helical" evidence="12">
    <location>
        <begin position="644"/>
        <end position="665"/>
    </location>
</feature>
<protein>
    <submittedName>
        <fullName evidence="16">PTS system, beta-glucoside-specific IIABC component</fullName>
    </submittedName>
</protein>
<dbReference type="EMBL" id="CP012622">
    <property type="protein sequence ID" value="ALD66715.1"/>
    <property type="molecule type" value="Genomic_DNA"/>
</dbReference>
<organism evidence="16 17">
    <name type="scientific">Spiroplasma cantharicola</name>
    <dbReference type="NCBI Taxonomy" id="362837"/>
    <lineage>
        <taxon>Bacteria</taxon>
        <taxon>Bacillati</taxon>
        <taxon>Mycoplasmatota</taxon>
        <taxon>Mollicutes</taxon>
        <taxon>Entomoplasmatales</taxon>
        <taxon>Spiroplasmataceae</taxon>
        <taxon>Spiroplasma</taxon>
    </lineage>
</organism>
<keyword evidence="9 12" id="KW-1133">Transmembrane helix</keyword>
<evidence type="ECO:0000256" key="5">
    <source>
        <dbReference type="ARBA" id="ARBA00022679"/>
    </source>
</evidence>
<dbReference type="STRING" id="362837.SCANT_v1c08090"/>
<evidence type="ECO:0000313" key="17">
    <source>
        <dbReference type="Proteomes" id="UP000063919"/>
    </source>
</evidence>
<keyword evidence="2" id="KW-0813">Transport</keyword>
<keyword evidence="7 12" id="KW-0812">Transmembrane</keyword>